<dbReference type="GO" id="GO:0030245">
    <property type="term" value="P:cellulose catabolic process"/>
    <property type="evidence" value="ECO:0007669"/>
    <property type="project" value="UniProtKB-UniPathway"/>
</dbReference>
<evidence type="ECO:0000313" key="13">
    <source>
        <dbReference type="Proteomes" id="UP000016800"/>
    </source>
</evidence>
<dbReference type="Gene3D" id="2.60.120.260">
    <property type="entry name" value="Galactose-binding domain-like"/>
    <property type="match status" value="1"/>
</dbReference>
<comment type="catalytic activity">
    <reaction evidence="1 10">
        <text>Hydrolysis of terminal, non-reducing beta-D-glucosyl residues with release of beta-D-glucose.</text>
        <dbReference type="EC" id="3.2.1.21"/>
    </reaction>
</comment>
<dbReference type="InterPro" id="IPR037524">
    <property type="entry name" value="PA14/GLEYA"/>
</dbReference>
<keyword evidence="13" id="KW-1185">Reference proteome</keyword>
<dbReference type="InterPro" id="IPR019800">
    <property type="entry name" value="Glyco_hydro_3_AS"/>
</dbReference>
<dbReference type="PRINTS" id="PR00133">
    <property type="entry name" value="GLHYDRLASE3"/>
</dbReference>
<name>S0ELW3_GIBF5</name>
<dbReference type="GeneID" id="35405323"/>
<evidence type="ECO:0000256" key="9">
    <source>
        <dbReference type="ARBA" id="ARBA00023326"/>
    </source>
</evidence>
<keyword evidence="6" id="KW-0325">Glycoprotein</keyword>
<dbReference type="SUPFAM" id="SSF52279">
    <property type="entry name" value="Beta-D-glucan exohydrolase, C-terminal domain"/>
    <property type="match status" value="1"/>
</dbReference>
<dbReference type="UniPathway" id="UPA00696"/>
<evidence type="ECO:0000256" key="10">
    <source>
        <dbReference type="RuleBase" id="RU361161"/>
    </source>
</evidence>
<dbReference type="VEuPathDB" id="FungiDB:FFUJ_11863"/>
<evidence type="ECO:0000256" key="4">
    <source>
        <dbReference type="ARBA" id="ARBA00012744"/>
    </source>
</evidence>
<evidence type="ECO:0000256" key="8">
    <source>
        <dbReference type="ARBA" id="ARBA00023295"/>
    </source>
</evidence>
<dbReference type="InterPro" id="IPR001764">
    <property type="entry name" value="Glyco_hydro_3_N"/>
</dbReference>
<dbReference type="Pfam" id="PF14310">
    <property type="entry name" value="Fn3-like"/>
    <property type="match status" value="1"/>
</dbReference>
<dbReference type="PANTHER" id="PTHR42715:SF3">
    <property type="entry name" value="BETA-GLUCOSIDASE B-RELATED"/>
    <property type="match status" value="1"/>
</dbReference>
<evidence type="ECO:0000256" key="7">
    <source>
        <dbReference type="ARBA" id="ARBA00023277"/>
    </source>
</evidence>
<dbReference type="SMART" id="SM00758">
    <property type="entry name" value="PA14"/>
    <property type="match status" value="1"/>
</dbReference>
<keyword evidence="7 10" id="KW-0119">Carbohydrate metabolism</keyword>
<dbReference type="Proteomes" id="UP000016800">
    <property type="component" value="Chromosome XI"/>
</dbReference>
<evidence type="ECO:0000259" key="11">
    <source>
        <dbReference type="PROSITE" id="PS51820"/>
    </source>
</evidence>
<dbReference type="PROSITE" id="PS51820">
    <property type="entry name" value="PA14"/>
    <property type="match status" value="1"/>
</dbReference>
<dbReference type="InterPro" id="IPR017853">
    <property type="entry name" value="GH"/>
</dbReference>
<comment type="similarity">
    <text evidence="3 10">Belongs to the glycosyl hydrolase 3 family.</text>
</comment>
<protein>
    <recommendedName>
        <fullName evidence="4 10">beta-glucosidase</fullName>
        <ecNumber evidence="4 10">3.2.1.21</ecNumber>
    </recommendedName>
</protein>
<dbReference type="SUPFAM" id="SSF51445">
    <property type="entry name" value="(Trans)glycosidases"/>
    <property type="match status" value="1"/>
</dbReference>
<dbReference type="Pfam" id="PF07691">
    <property type="entry name" value="PA14"/>
    <property type="match status" value="1"/>
</dbReference>
<keyword evidence="5 10" id="KW-0378">Hydrolase</keyword>
<keyword evidence="8 10" id="KW-0326">Glycosidase</keyword>
<proteinExistence type="inferred from homology"/>
<sequence length="887" mass="99180">MTLVKSQPPLNNRHVENEAKAWAQNKLSQMTLEEKVLLLTGEDLWRTNAVPRLGVSRIKTSDGPVGVRGGIFTDGVSAASAPTGVSLAATWDLSDIRDVCSVLIHEAKSKEVDVLLGPTGNNQASARSMFITRFLLFTVCIPRTPLGGRNFEAYSEDPYLTGKIAGEFINRLQDAGIGACIKHLAANDQETRRFFIDEKIPDRALREIALQPFQIAIRDSNPWTVMTAYNKINGTFCSAHEFLIQDVLRKEWGWDGLVMSDWFGTNSVVPSVRAGLDLEMPGPVRRRGKHLIDAYQKGLVDLSFIDASASRVLELVHKVGKSSVPDWEESNEKADGLPEHRAIFRRAGAEGIVLLKNSAKLLPLSNLGEKRIAILGPNALRSVATGGGSSNLAPHYRTTPYESIKSEITAKFPTAKVQTHAGILTHRYIPLVDPAVMTNPETGKPGFQLSLFRNMNHSGQPFMVEHRPSSNLVCYDGLPPELTTGERYSYRGRTILKPKTTGLHEFSVSSCGPGRLMLDGQVIITIERHWWSPKSSLFMSYGSPEERVKIYMEAGREYELLLESISREPKPYNFDYMAELEREEVQDGGRIGFMENPGDLDKFFQDGVDIARDSDIAIVVVGKDHEWETETSDMVSMDLPGRSNEFVSAVASVNPNTIVVNQTGSPITMPWEDEVSAIVQAWYQGQEQGNCLADVLLGTVNPSGKLPITFPKRIEDTPPYDNYPGENDVVYYGEGIYAGYRFYDHRKIEPLFPFGAGLSYTTFEYGNMRISSHEYHEEVGIEVEVDVTNTGSRDGKEIVQFYVGQINPRLHRPVRELKGWDKVFVRVGQTVTARMKIDKVSLSYWDDGVNKWVVEKDSEYRVTAAKDSRDEGLTVYFRSPKEHQWIN</sequence>
<dbReference type="InterPro" id="IPR036962">
    <property type="entry name" value="Glyco_hydro_3_N_sf"/>
</dbReference>
<dbReference type="InterPro" id="IPR050288">
    <property type="entry name" value="Cellulose_deg_GH3"/>
</dbReference>
<dbReference type="AlphaFoldDB" id="S0ELW3"/>
<accession>S0ELW3</accession>
<evidence type="ECO:0000313" key="12">
    <source>
        <dbReference type="EMBL" id="CCT75821.1"/>
    </source>
</evidence>
<dbReference type="RefSeq" id="XP_023437867.1">
    <property type="nucleotide sequence ID" value="XM_023570809.1"/>
</dbReference>
<comment type="pathway">
    <text evidence="2 10">Glycan metabolism; cellulose degradation.</text>
</comment>
<dbReference type="InterPro" id="IPR026891">
    <property type="entry name" value="Fn3-like"/>
</dbReference>
<evidence type="ECO:0000256" key="1">
    <source>
        <dbReference type="ARBA" id="ARBA00000448"/>
    </source>
</evidence>
<dbReference type="PANTHER" id="PTHR42715">
    <property type="entry name" value="BETA-GLUCOSIDASE"/>
    <property type="match status" value="1"/>
</dbReference>
<dbReference type="Gene3D" id="3.20.20.300">
    <property type="entry name" value="Glycoside hydrolase, family 3, N-terminal domain"/>
    <property type="match status" value="1"/>
</dbReference>
<dbReference type="EC" id="3.2.1.21" evidence="4 10"/>
<organism evidence="12 13">
    <name type="scientific">Gibberella fujikuroi (strain CBS 195.34 / IMI 58289 / NRRL A-6831)</name>
    <name type="common">Bakanae and foot rot disease fungus</name>
    <name type="synonym">Fusarium fujikuroi</name>
    <dbReference type="NCBI Taxonomy" id="1279085"/>
    <lineage>
        <taxon>Eukaryota</taxon>
        <taxon>Fungi</taxon>
        <taxon>Dikarya</taxon>
        <taxon>Ascomycota</taxon>
        <taxon>Pezizomycotina</taxon>
        <taxon>Sordariomycetes</taxon>
        <taxon>Hypocreomycetidae</taxon>
        <taxon>Hypocreales</taxon>
        <taxon>Nectriaceae</taxon>
        <taxon>Fusarium</taxon>
        <taxon>Fusarium fujikuroi species complex</taxon>
    </lineage>
</organism>
<evidence type="ECO:0000256" key="3">
    <source>
        <dbReference type="ARBA" id="ARBA00005336"/>
    </source>
</evidence>
<dbReference type="InterPro" id="IPR002772">
    <property type="entry name" value="Glyco_hydro_3_C"/>
</dbReference>
<dbReference type="Pfam" id="PF00933">
    <property type="entry name" value="Glyco_hydro_3"/>
    <property type="match status" value="1"/>
</dbReference>
<dbReference type="InterPro" id="IPR011658">
    <property type="entry name" value="PA14_dom"/>
</dbReference>
<dbReference type="InterPro" id="IPR013783">
    <property type="entry name" value="Ig-like_fold"/>
</dbReference>
<reference evidence="13" key="1">
    <citation type="journal article" date="2013" name="PLoS Pathog.">
        <title>Deciphering the cryptic genome: genome-wide analyses of the rice pathogen Fusarium fujikuroi reveal complex regulation of secondary metabolism and novel metabolites.</title>
        <authorList>
            <person name="Wiemann P."/>
            <person name="Sieber C.M."/>
            <person name="von Bargen K.W."/>
            <person name="Studt L."/>
            <person name="Niehaus E.M."/>
            <person name="Espino J.J."/>
            <person name="Huss K."/>
            <person name="Michielse C.B."/>
            <person name="Albermann S."/>
            <person name="Wagner D."/>
            <person name="Bergner S.V."/>
            <person name="Connolly L.R."/>
            <person name="Fischer A."/>
            <person name="Reuter G."/>
            <person name="Kleigrewe K."/>
            <person name="Bald T."/>
            <person name="Wingfield B.D."/>
            <person name="Ophir R."/>
            <person name="Freeman S."/>
            <person name="Hippler M."/>
            <person name="Smith K.M."/>
            <person name="Brown D.W."/>
            <person name="Proctor R.H."/>
            <person name="Munsterkotter M."/>
            <person name="Freitag M."/>
            <person name="Humpf H.U."/>
            <person name="Guldener U."/>
            <person name="Tudzynski B."/>
        </authorList>
    </citation>
    <scope>NUCLEOTIDE SEQUENCE [LARGE SCALE GENOMIC DNA]</scope>
    <source>
        <strain evidence="13">CBS 195.34 / IMI 58289 / NRRL A-6831</strain>
    </source>
</reference>
<feature type="domain" description="PA14" evidence="11">
    <location>
        <begin position="442"/>
        <end position="608"/>
    </location>
</feature>
<dbReference type="PROSITE" id="PS00775">
    <property type="entry name" value="GLYCOSYL_HYDROL_F3"/>
    <property type="match status" value="1"/>
</dbReference>
<dbReference type="Gene3D" id="3.40.50.1700">
    <property type="entry name" value="Glycoside hydrolase family 3 C-terminal domain"/>
    <property type="match status" value="1"/>
</dbReference>
<dbReference type="STRING" id="1279085.S0ELW3"/>
<evidence type="ECO:0000256" key="2">
    <source>
        <dbReference type="ARBA" id="ARBA00004987"/>
    </source>
</evidence>
<evidence type="ECO:0000256" key="5">
    <source>
        <dbReference type="ARBA" id="ARBA00022801"/>
    </source>
</evidence>
<keyword evidence="9 10" id="KW-0624">Polysaccharide degradation</keyword>
<evidence type="ECO:0000256" key="6">
    <source>
        <dbReference type="ARBA" id="ARBA00023180"/>
    </source>
</evidence>
<gene>
    <name evidence="12" type="ORF">FFUJ_11863</name>
</gene>
<dbReference type="SMART" id="SM01217">
    <property type="entry name" value="Fn3_like"/>
    <property type="match status" value="1"/>
</dbReference>
<dbReference type="EMBL" id="HF679033">
    <property type="protein sequence ID" value="CCT75821.1"/>
    <property type="molecule type" value="Genomic_DNA"/>
</dbReference>
<dbReference type="Gene3D" id="2.60.40.10">
    <property type="entry name" value="Immunoglobulins"/>
    <property type="match status" value="1"/>
</dbReference>
<dbReference type="HOGENOM" id="CLU_004542_4_0_1"/>
<dbReference type="InterPro" id="IPR036881">
    <property type="entry name" value="Glyco_hydro_3_C_sf"/>
</dbReference>
<dbReference type="GO" id="GO:0008422">
    <property type="term" value="F:beta-glucosidase activity"/>
    <property type="evidence" value="ECO:0007669"/>
    <property type="project" value="UniProtKB-EC"/>
</dbReference>
<dbReference type="Pfam" id="PF01915">
    <property type="entry name" value="Glyco_hydro_3_C"/>
    <property type="match status" value="1"/>
</dbReference>
<dbReference type="FunFam" id="2.60.40.10:FF:000495">
    <property type="entry name" value="Periplasmic beta-glucosidase"/>
    <property type="match status" value="1"/>
</dbReference>